<keyword evidence="8" id="KW-1185">Reference proteome</keyword>
<dbReference type="GO" id="GO:0005634">
    <property type="term" value="C:nucleus"/>
    <property type="evidence" value="ECO:0000318"/>
    <property type="project" value="GO_Central"/>
</dbReference>
<dbReference type="EMBL" id="CM001882">
    <property type="protein sequence ID" value="EOY02840.1"/>
    <property type="molecule type" value="Genomic_DNA"/>
</dbReference>
<protein>
    <submittedName>
        <fullName evidence="7">Squamosa promoter-binding protein-like (SBP domain) transcription factor family protein</fullName>
    </submittedName>
</protein>
<dbReference type="GO" id="GO:0008270">
    <property type="term" value="F:zinc ion binding"/>
    <property type="evidence" value="ECO:0007669"/>
    <property type="project" value="UniProtKB-KW"/>
</dbReference>
<keyword evidence="3" id="KW-0862">Zinc</keyword>
<dbReference type="GO" id="GO:0000976">
    <property type="term" value="F:transcription cis-regulatory region binding"/>
    <property type="evidence" value="ECO:0000318"/>
    <property type="project" value="GO_Central"/>
</dbReference>
<sequence length="327" mass="36330">MDLDSEDSALGLSQLEDTGQNNGGLSVDSKLGGLRNVRVKSLNKFKNSRGLKMESPPSGSIKRSAVAEGNVRISCLVDGCKSDLGKYREYYRRHRVCEHHSKDPVVTIGGEEQRFCQQCSRFHAVGEFDDEKRSCRKRLDGHNRRRRKYRPESLFTSAESNLGNTILQFSVATPATVYDSYEQLDLVGRLKPPNPLACIKHVENREFAGLLTHDHERINQVIPVVSDGRRFANVIPSSEGGRGSQKMQANGIIRPIDSYCALSLLSPLVPLHSNVIHSIAQASSSHGGMGQPFSSTLIPERNQTLQWQHDPSSLAQKIARRPGLDYI</sequence>
<dbReference type="Proteomes" id="UP000026915">
    <property type="component" value="Chromosome 4"/>
</dbReference>
<feature type="compositionally biased region" description="Polar residues" evidence="5">
    <location>
        <begin position="15"/>
        <end position="24"/>
    </location>
</feature>
<evidence type="ECO:0000256" key="4">
    <source>
        <dbReference type="PROSITE-ProRule" id="PRU00470"/>
    </source>
</evidence>
<evidence type="ECO:0000259" key="6">
    <source>
        <dbReference type="PROSITE" id="PS51141"/>
    </source>
</evidence>
<evidence type="ECO:0000256" key="2">
    <source>
        <dbReference type="ARBA" id="ARBA00022771"/>
    </source>
</evidence>
<dbReference type="GO" id="GO:0010321">
    <property type="term" value="P:regulation of vegetative phase change"/>
    <property type="evidence" value="ECO:0000318"/>
    <property type="project" value="GO_Central"/>
</dbReference>
<dbReference type="PROSITE" id="PS51141">
    <property type="entry name" value="ZF_SBP"/>
    <property type="match status" value="1"/>
</dbReference>
<feature type="domain" description="SBP-type" evidence="6">
    <location>
        <begin position="72"/>
        <end position="149"/>
    </location>
</feature>
<dbReference type="GO" id="GO:0001216">
    <property type="term" value="F:DNA-binding transcription activator activity"/>
    <property type="evidence" value="ECO:0000318"/>
    <property type="project" value="GO_Central"/>
</dbReference>
<dbReference type="InterPro" id="IPR004333">
    <property type="entry name" value="SBP_dom"/>
</dbReference>
<keyword evidence="2 4" id="KW-0863">Zinc-finger</keyword>
<dbReference type="Gene3D" id="4.10.1100.10">
    <property type="entry name" value="Transcription factor, SBP-box domain"/>
    <property type="match status" value="1"/>
</dbReference>
<dbReference type="STRING" id="3641.A0A061ECY2"/>
<accession>A0A061ECY2</accession>
<dbReference type="PANTHER" id="PTHR31251">
    <property type="entry name" value="SQUAMOSA PROMOTER-BINDING-LIKE PROTEIN 4"/>
    <property type="match status" value="1"/>
</dbReference>
<dbReference type="Gramene" id="EOY02840">
    <property type="protein sequence ID" value="EOY02840"/>
    <property type="gene ID" value="TCM_017247"/>
</dbReference>
<keyword evidence="1" id="KW-0479">Metal-binding</keyword>
<feature type="region of interest" description="Disordered" evidence="5">
    <location>
        <begin position="1"/>
        <end position="27"/>
    </location>
</feature>
<proteinExistence type="predicted"/>
<evidence type="ECO:0000256" key="3">
    <source>
        <dbReference type="ARBA" id="ARBA00022833"/>
    </source>
</evidence>
<evidence type="ECO:0000256" key="5">
    <source>
        <dbReference type="SAM" id="MobiDB-lite"/>
    </source>
</evidence>
<dbReference type="PANTHER" id="PTHR31251:SF106">
    <property type="entry name" value="SQUAMOSA PROMOTER-BINDING-LIKE PROTEIN 4"/>
    <property type="match status" value="1"/>
</dbReference>
<gene>
    <name evidence="7" type="ORF">TCM_017247</name>
</gene>
<dbReference type="AlphaFoldDB" id="A0A061ECY2"/>
<dbReference type="SUPFAM" id="SSF103612">
    <property type="entry name" value="SBT domain"/>
    <property type="match status" value="1"/>
</dbReference>
<organism evidence="7 8">
    <name type="scientific">Theobroma cacao</name>
    <name type="common">Cacao</name>
    <name type="synonym">Cocoa</name>
    <dbReference type="NCBI Taxonomy" id="3641"/>
    <lineage>
        <taxon>Eukaryota</taxon>
        <taxon>Viridiplantae</taxon>
        <taxon>Streptophyta</taxon>
        <taxon>Embryophyta</taxon>
        <taxon>Tracheophyta</taxon>
        <taxon>Spermatophyta</taxon>
        <taxon>Magnoliopsida</taxon>
        <taxon>eudicotyledons</taxon>
        <taxon>Gunneridae</taxon>
        <taxon>Pentapetalae</taxon>
        <taxon>rosids</taxon>
        <taxon>malvids</taxon>
        <taxon>Malvales</taxon>
        <taxon>Malvaceae</taxon>
        <taxon>Byttnerioideae</taxon>
        <taxon>Theobroma</taxon>
    </lineage>
</organism>
<dbReference type="eggNOG" id="ENOG502QRGA">
    <property type="taxonomic scope" value="Eukaryota"/>
</dbReference>
<evidence type="ECO:0000256" key="1">
    <source>
        <dbReference type="ARBA" id="ARBA00022723"/>
    </source>
</evidence>
<dbReference type="InterPro" id="IPR044817">
    <property type="entry name" value="SBP-like"/>
</dbReference>
<dbReference type="Pfam" id="PF03110">
    <property type="entry name" value="SBP"/>
    <property type="match status" value="1"/>
</dbReference>
<dbReference type="OMA" id="PLACIKH"/>
<evidence type="ECO:0000313" key="7">
    <source>
        <dbReference type="EMBL" id="EOY02840.1"/>
    </source>
</evidence>
<name>A0A061ECY2_THECC</name>
<evidence type="ECO:0000313" key="8">
    <source>
        <dbReference type="Proteomes" id="UP000026915"/>
    </source>
</evidence>
<dbReference type="InParanoid" id="A0A061ECY2"/>
<dbReference type="InterPro" id="IPR036893">
    <property type="entry name" value="SBP_sf"/>
</dbReference>
<reference evidence="7 8" key="1">
    <citation type="journal article" date="2013" name="Genome Biol.">
        <title>The genome sequence of the most widely cultivated cacao type and its use to identify candidate genes regulating pod color.</title>
        <authorList>
            <person name="Motamayor J.C."/>
            <person name="Mockaitis K."/>
            <person name="Schmutz J."/>
            <person name="Haiminen N."/>
            <person name="Iii D.L."/>
            <person name="Cornejo O."/>
            <person name="Findley S.D."/>
            <person name="Zheng P."/>
            <person name="Utro F."/>
            <person name="Royaert S."/>
            <person name="Saski C."/>
            <person name="Jenkins J."/>
            <person name="Podicheti R."/>
            <person name="Zhao M."/>
            <person name="Scheffler B.E."/>
            <person name="Stack J.C."/>
            <person name="Feltus F.A."/>
            <person name="Mustiga G.M."/>
            <person name="Amores F."/>
            <person name="Phillips W."/>
            <person name="Marelli J.P."/>
            <person name="May G.D."/>
            <person name="Shapiro H."/>
            <person name="Ma J."/>
            <person name="Bustamante C.D."/>
            <person name="Schnell R.J."/>
            <person name="Main D."/>
            <person name="Gilbert D."/>
            <person name="Parida L."/>
            <person name="Kuhn D.N."/>
        </authorList>
    </citation>
    <scope>NUCLEOTIDE SEQUENCE [LARGE SCALE GENOMIC DNA]</scope>
    <source>
        <strain evidence="8">cv. Matina 1-6</strain>
    </source>
</reference>
<dbReference type="HOGENOM" id="CLU_042475_0_0_1"/>